<dbReference type="Gene3D" id="3.40.190.10">
    <property type="entry name" value="Periplasmic binding protein-like II"/>
    <property type="match status" value="2"/>
</dbReference>
<accession>A0ABW7I6A7</accession>
<reference evidence="3 4" key="1">
    <citation type="submission" date="2024-10" db="EMBL/GenBank/DDBJ databases">
        <authorList>
            <person name="Yang X.-N."/>
        </authorList>
    </citation>
    <scope>NUCLEOTIDE SEQUENCE [LARGE SCALE GENOMIC DNA]</scope>
    <source>
        <strain evidence="3 4">CAU 1059</strain>
    </source>
</reference>
<evidence type="ECO:0000313" key="3">
    <source>
        <dbReference type="EMBL" id="MFH0253704.1"/>
    </source>
</evidence>
<dbReference type="InterPro" id="IPR006311">
    <property type="entry name" value="TAT_signal"/>
</dbReference>
<dbReference type="EMBL" id="JBIHMM010000002">
    <property type="protein sequence ID" value="MFH0253704.1"/>
    <property type="molecule type" value="Genomic_DNA"/>
</dbReference>
<dbReference type="Proteomes" id="UP001607157">
    <property type="component" value="Unassembled WGS sequence"/>
</dbReference>
<evidence type="ECO:0000313" key="4">
    <source>
        <dbReference type="Proteomes" id="UP001607157"/>
    </source>
</evidence>
<dbReference type="PANTHER" id="PTHR30006:SF2">
    <property type="entry name" value="ABC TRANSPORTER SUBSTRATE-BINDING PROTEIN"/>
    <property type="match status" value="1"/>
</dbReference>
<dbReference type="PROSITE" id="PS51318">
    <property type="entry name" value="TAT"/>
    <property type="match status" value="1"/>
</dbReference>
<evidence type="ECO:0000256" key="1">
    <source>
        <dbReference type="ARBA" id="ARBA00022729"/>
    </source>
</evidence>
<name>A0ABW7I6A7_9RHOB</name>
<gene>
    <name evidence="3" type="ORF">ACGRVM_07355</name>
</gene>
<protein>
    <submittedName>
        <fullName evidence="3">PotD/PotF family extracellular solute-binding protein</fullName>
    </submittedName>
</protein>
<dbReference type="InterPro" id="IPR006059">
    <property type="entry name" value="SBP"/>
</dbReference>
<keyword evidence="1 2" id="KW-0732">Signal</keyword>
<feature type="chain" id="PRO_5046637924" evidence="2">
    <location>
        <begin position="33"/>
        <end position="365"/>
    </location>
</feature>
<keyword evidence="4" id="KW-1185">Reference proteome</keyword>
<comment type="caution">
    <text evidence="3">The sequence shown here is derived from an EMBL/GenBank/DDBJ whole genome shotgun (WGS) entry which is preliminary data.</text>
</comment>
<organism evidence="3 4">
    <name type="scientific">Roseovarius aquimarinus</name>
    <dbReference type="NCBI Taxonomy" id="1229156"/>
    <lineage>
        <taxon>Bacteria</taxon>
        <taxon>Pseudomonadati</taxon>
        <taxon>Pseudomonadota</taxon>
        <taxon>Alphaproteobacteria</taxon>
        <taxon>Rhodobacterales</taxon>
        <taxon>Roseobacteraceae</taxon>
        <taxon>Roseovarius</taxon>
    </lineage>
</organism>
<proteinExistence type="predicted"/>
<dbReference type="Pfam" id="PF13416">
    <property type="entry name" value="SBP_bac_8"/>
    <property type="match status" value="1"/>
</dbReference>
<sequence length="365" mass="39723">MHRKTITHAMTRRTLLQTSAAAGVAAAGGLLAAPAIAQARSLKVGAYGGYFENSFKEHVYPEFTKATGIEVESVTQSDSTGWMLTMQQAKAAGIVPADVSLFTPFSLIKGSRIGDLYAPFDPERIPNLSNLDEKFLHRDEAGLTGVAAMSFFYSMVINTDEVERPESWAEFWDTGRFEASLGLPKGYNWFFLDIIAATFFDGAASFETREGIEALIAKAAEIRPNVGLWYGSESQMEQALKNYDVVAGEYFHDVTGLMAADGHPVASIFPKEGNPISHNSWTLSPLSEKSDEAHEFVNFSCDPATQAIMSRKIGTAPVVDPSLTDLSQEELDAVSGTPTITPAYEAYIDNESFIQEAWNKMVAGA</sequence>
<feature type="signal peptide" evidence="2">
    <location>
        <begin position="1"/>
        <end position="32"/>
    </location>
</feature>
<dbReference type="RefSeq" id="WP_377171329.1">
    <property type="nucleotide sequence ID" value="NZ_JBHTJC010000002.1"/>
</dbReference>
<dbReference type="SUPFAM" id="SSF53850">
    <property type="entry name" value="Periplasmic binding protein-like II"/>
    <property type="match status" value="1"/>
</dbReference>
<dbReference type="PANTHER" id="PTHR30006">
    <property type="entry name" value="THIAMINE-BINDING PERIPLASMIC PROTEIN-RELATED"/>
    <property type="match status" value="1"/>
</dbReference>
<evidence type="ECO:0000256" key="2">
    <source>
        <dbReference type="SAM" id="SignalP"/>
    </source>
</evidence>